<dbReference type="AlphaFoldDB" id="A0A364Y1R1"/>
<feature type="compositionally biased region" description="Basic and acidic residues" evidence="1">
    <location>
        <begin position="1"/>
        <end position="29"/>
    </location>
</feature>
<evidence type="ECO:0000313" key="4">
    <source>
        <dbReference type="Proteomes" id="UP000251889"/>
    </source>
</evidence>
<dbReference type="Proteomes" id="UP000251889">
    <property type="component" value="Unassembled WGS sequence"/>
</dbReference>
<proteinExistence type="predicted"/>
<dbReference type="InterPro" id="IPR012340">
    <property type="entry name" value="NA-bd_OB-fold"/>
</dbReference>
<dbReference type="EMBL" id="QMFY01000006">
    <property type="protein sequence ID" value="RAW00570.1"/>
    <property type="molecule type" value="Genomic_DNA"/>
</dbReference>
<dbReference type="Pfam" id="PF00313">
    <property type="entry name" value="CSD"/>
    <property type="match status" value="1"/>
</dbReference>
<dbReference type="PRINTS" id="PR00050">
    <property type="entry name" value="COLDSHOCK"/>
</dbReference>
<dbReference type="PROSITE" id="PS51857">
    <property type="entry name" value="CSD_2"/>
    <property type="match status" value="1"/>
</dbReference>
<comment type="caution">
    <text evidence="3">The sequence shown here is derived from an EMBL/GenBank/DDBJ whole genome shotgun (WGS) entry which is preliminary data.</text>
</comment>
<dbReference type="OrthoDB" id="1493235at2"/>
<dbReference type="GO" id="GO:0005829">
    <property type="term" value="C:cytosol"/>
    <property type="evidence" value="ECO:0007669"/>
    <property type="project" value="UniProtKB-ARBA"/>
</dbReference>
<evidence type="ECO:0000259" key="2">
    <source>
        <dbReference type="PROSITE" id="PS51857"/>
    </source>
</evidence>
<dbReference type="InterPro" id="IPR011129">
    <property type="entry name" value="CSD"/>
</dbReference>
<dbReference type="Gene3D" id="2.40.50.140">
    <property type="entry name" value="Nucleic acid-binding proteins"/>
    <property type="match status" value="1"/>
</dbReference>
<sequence>MAETFNKKEKEKQKQQKKKEKEQRKAERKANKKPGQSWEDMIAYMDENGNLSSTPPDPNKKQVINQNDIVLGSRNIEGMITNPIRKGRVTYFNKEKGYGFIKDLKTQESIFVHSSVLTMELKENNMVSFETENGFKGLTAINVKMA</sequence>
<dbReference type="SMART" id="SM00357">
    <property type="entry name" value="CSP"/>
    <property type="match status" value="1"/>
</dbReference>
<feature type="region of interest" description="Disordered" evidence="1">
    <location>
        <begin position="1"/>
        <end position="62"/>
    </location>
</feature>
<dbReference type="SUPFAM" id="SSF50249">
    <property type="entry name" value="Nucleic acid-binding proteins"/>
    <property type="match status" value="1"/>
</dbReference>
<keyword evidence="4" id="KW-1185">Reference proteome</keyword>
<evidence type="ECO:0000256" key="1">
    <source>
        <dbReference type="SAM" id="MobiDB-lite"/>
    </source>
</evidence>
<name>A0A364Y1R1_9BACT</name>
<dbReference type="InterPro" id="IPR002059">
    <property type="entry name" value="CSP_DNA-bd"/>
</dbReference>
<gene>
    <name evidence="3" type="ORF">DQQ10_13300</name>
</gene>
<dbReference type="CDD" id="cd04458">
    <property type="entry name" value="CSP_CDS"/>
    <property type="match status" value="1"/>
</dbReference>
<dbReference type="GO" id="GO:0003676">
    <property type="term" value="F:nucleic acid binding"/>
    <property type="evidence" value="ECO:0007669"/>
    <property type="project" value="InterPro"/>
</dbReference>
<organism evidence="3 4">
    <name type="scientific">Pseudochryseolinea flava</name>
    <dbReference type="NCBI Taxonomy" id="2059302"/>
    <lineage>
        <taxon>Bacteria</taxon>
        <taxon>Pseudomonadati</taxon>
        <taxon>Bacteroidota</taxon>
        <taxon>Cytophagia</taxon>
        <taxon>Cytophagales</taxon>
        <taxon>Fulvivirgaceae</taxon>
        <taxon>Pseudochryseolinea</taxon>
    </lineage>
</organism>
<dbReference type="RefSeq" id="WP_112747370.1">
    <property type="nucleotide sequence ID" value="NZ_QMFY01000006.1"/>
</dbReference>
<feature type="domain" description="CSD" evidence="2">
    <location>
        <begin position="84"/>
        <end position="145"/>
    </location>
</feature>
<reference evidence="3 4" key="1">
    <citation type="submission" date="2018-06" db="EMBL/GenBank/DDBJ databases">
        <title>Chryseolinea flavus sp. nov., a member of the phylum Bacteroidetes isolated from soil.</title>
        <authorList>
            <person name="Li Y."/>
            <person name="Wang J."/>
        </authorList>
    </citation>
    <scope>NUCLEOTIDE SEQUENCE [LARGE SCALE GENOMIC DNA]</scope>
    <source>
        <strain evidence="3 4">SDU1-6</strain>
    </source>
</reference>
<protein>
    <submittedName>
        <fullName evidence="3">Cold shock domain-containing protein</fullName>
    </submittedName>
</protein>
<accession>A0A364Y1R1</accession>
<evidence type="ECO:0000313" key="3">
    <source>
        <dbReference type="EMBL" id="RAW00570.1"/>
    </source>
</evidence>